<proteinExistence type="predicted"/>
<organism evidence="5 6">
    <name type="scientific">Sphingomonas ginkgonis</name>
    <dbReference type="NCBI Taxonomy" id="2315330"/>
    <lineage>
        <taxon>Bacteria</taxon>
        <taxon>Pseudomonadati</taxon>
        <taxon>Pseudomonadota</taxon>
        <taxon>Alphaproteobacteria</taxon>
        <taxon>Sphingomonadales</taxon>
        <taxon>Sphingomonadaceae</taxon>
        <taxon>Sphingomonas</taxon>
    </lineage>
</organism>
<evidence type="ECO:0000259" key="4">
    <source>
        <dbReference type="PROSITE" id="PS51118"/>
    </source>
</evidence>
<dbReference type="RefSeq" id="WP_126717725.1">
    <property type="nucleotide sequence ID" value="NZ_RWJF01000001.1"/>
</dbReference>
<evidence type="ECO:0000256" key="3">
    <source>
        <dbReference type="ARBA" id="ARBA00023163"/>
    </source>
</evidence>
<name>A0A3R9X6E3_9SPHN</name>
<comment type="caution">
    <text evidence="5">The sequence shown here is derived from an EMBL/GenBank/DDBJ whole genome shotgun (WGS) entry which is preliminary data.</text>
</comment>
<dbReference type="Pfam" id="PF01638">
    <property type="entry name" value="HxlR"/>
    <property type="match status" value="1"/>
</dbReference>
<dbReference type="Gene3D" id="3.30.1050.10">
    <property type="entry name" value="SCP2 sterol-binding domain"/>
    <property type="match status" value="1"/>
</dbReference>
<dbReference type="Proteomes" id="UP000274661">
    <property type="component" value="Unassembled WGS sequence"/>
</dbReference>
<evidence type="ECO:0000313" key="5">
    <source>
        <dbReference type="EMBL" id="RST29887.1"/>
    </source>
</evidence>
<evidence type="ECO:0000313" key="6">
    <source>
        <dbReference type="Proteomes" id="UP000274661"/>
    </source>
</evidence>
<gene>
    <name evidence="5" type="ORF">HMF7854_02905</name>
</gene>
<dbReference type="InterPro" id="IPR036388">
    <property type="entry name" value="WH-like_DNA-bd_sf"/>
</dbReference>
<dbReference type="InterPro" id="IPR036390">
    <property type="entry name" value="WH_DNA-bd_sf"/>
</dbReference>
<evidence type="ECO:0000256" key="2">
    <source>
        <dbReference type="ARBA" id="ARBA00023125"/>
    </source>
</evidence>
<keyword evidence="3" id="KW-0804">Transcription</keyword>
<protein>
    <submittedName>
        <fullName evidence="5">Transcriptional regulator</fullName>
    </submittedName>
</protein>
<dbReference type="PROSITE" id="PS51118">
    <property type="entry name" value="HTH_HXLR"/>
    <property type="match status" value="1"/>
</dbReference>
<dbReference type="InterPro" id="IPR036527">
    <property type="entry name" value="SCP2_sterol-bd_dom_sf"/>
</dbReference>
<dbReference type="PANTHER" id="PTHR33204">
    <property type="entry name" value="TRANSCRIPTIONAL REGULATOR, MARR FAMILY"/>
    <property type="match status" value="1"/>
</dbReference>
<keyword evidence="1" id="KW-0805">Transcription regulation</keyword>
<dbReference type="EMBL" id="RWJF01000001">
    <property type="protein sequence ID" value="RST29887.1"/>
    <property type="molecule type" value="Genomic_DNA"/>
</dbReference>
<dbReference type="SUPFAM" id="SSF46785">
    <property type="entry name" value="Winged helix' DNA-binding domain"/>
    <property type="match status" value="1"/>
</dbReference>
<dbReference type="Gene3D" id="1.10.10.10">
    <property type="entry name" value="Winged helix-like DNA-binding domain superfamily/Winged helix DNA-binding domain"/>
    <property type="match status" value="1"/>
</dbReference>
<dbReference type="AlphaFoldDB" id="A0A3R9X6E3"/>
<evidence type="ECO:0000256" key="1">
    <source>
        <dbReference type="ARBA" id="ARBA00023015"/>
    </source>
</evidence>
<dbReference type="OrthoDB" id="9782219at2"/>
<sequence>MKSEKLTKRIYDDACGTAHGLELIGERWSLLILRELLLGPRRFTGLKRDLPGISANVLTQRLAELEGKGLVRRSKLPPPASIQVYAATEWGLEAEPVIAELGRWAARSPRHDPTLPLSPVAIMISFRAMMDRGEAAALAGTIGFRFGDTAYVGRLDRGAFPVRRDDPAGADAVVTASPEQLAAAAYGGAPLPDGAVEGDKALVERFLSLFSLPPKAVVEAESASP</sequence>
<dbReference type="InterPro" id="IPR002577">
    <property type="entry name" value="HTH_HxlR"/>
</dbReference>
<dbReference type="PANTHER" id="PTHR33204:SF18">
    <property type="entry name" value="TRANSCRIPTIONAL REGULATORY PROTEIN"/>
    <property type="match status" value="1"/>
</dbReference>
<keyword evidence="2" id="KW-0238">DNA-binding</keyword>
<dbReference type="GO" id="GO:0003677">
    <property type="term" value="F:DNA binding"/>
    <property type="evidence" value="ECO:0007669"/>
    <property type="project" value="UniProtKB-KW"/>
</dbReference>
<dbReference type="SUPFAM" id="SSF55718">
    <property type="entry name" value="SCP-like"/>
    <property type="match status" value="1"/>
</dbReference>
<feature type="domain" description="HTH hxlR-type" evidence="4">
    <location>
        <begin position="15"/>
        <end position="113"/>
    </location>
</feature>
<reference evidence="5 6" key="1">
    <citation type="submission" date="2018-12" db="EMBL/GenBank/DDBJ databases">
        <title>Sphingomonas sp. HMF7854 Genome sequencing and assembly.</title>
        <authorList>
            <person name="Cha I."/>
            <person name="Kang H."/>
            <person name="Kim H."/>
            <person name="Kang J."/>
            <person name="Joh K."/>
        </authorList>
    </citation>
    <scope>NUCLEOTIDE SEQUENCE [LARGE SCALE GENOMIC DNA]</scope>
    <source>
        <strain evidence="5 6">HMF7854</strain>
    </source>
</reference>
<accession>A0A3R9X6E3</accession>
<keyword evidence="6" id="KW-1185">Reference proteome</keyword>